<protein>
    <recommendedName>
        <fullName evidence="3">Ashwin</fullName>
    </recommendedName>
</protein>
<evidence type="ECO:0000256" key="2">
    <source>
        <dbReference type="ARBA" id="ARBA00007855"/>
    </source>
</evidence>
<accession>A0AAD8DQI8</accession>
<dbReference type="Pfam" id="PF15323">
    <property type="entry name" value="Ashwin"/>
    <property type="match status" value="1"/>
</dbReference>
<dbReference type="GO" id="GO:0005634">
    <property type="term" value="C:nucleus"/>
    <property type="evidence" value="ECO:0007669"/>
    <property type="project" value="UniProtKB-SubCell"/>
</dbReference>
<evidence type="ECO:0000256" key="5">
    <source>
        <dbReference type="SAM" id="MobiDB-lite"/>
    </source>
</evidence>
<dbReference type="PANTHER" id="PTHR28359:SF1">
    <property type="entry name" value="ASHWIN"/>
    <property type="match status" value="1"/>
</dbReference>
<sequence>MSVPFDMLLHPELLSNEQLICIIQERHLRIPNMCLMQRDELLDVFHHYCVPYGQRKYRDSGRGRILNKTRQPSPQPTKKLNIMSNQDNKRNGDNLNCERLRPPPDCLSSQPKRIKIETTIAPITDTTNFANLSKRKTCIDPVTLASDCPPPKKERKPITWP</sequence>
<comment type="subcellular location">
    <subcellularLocation>
        <location evidence="1">Nucleus</location>
    </subcellularLocation>
</comment>
<comment type="caution">
    <text evidence="6">The sequence shown here is derived from an EMBL/GenBank/DDBJ whole genome shotgun (WGS) entry which is preliminary data.</text>
</comment>
<proteinExistence type="inferred from homology"/>
<evidence type="ECO:0000313" key="7">
    <source>
        <dbReference type="Proteomes" id="UP001231518"/>
    </source>
</evidence>
<comment type="similarity">
    <text evidence="2">Belongs to the ashwin family.</text>
</comment>
<reference evidence="6" key="1">
    <citation type="submission" date="2023-03" db="EMBL/GenBank/DDBJ databases">
        <title>Chromosome-level genomes of two armyworms, Mythimna separata and Mythimna loreyi, provide insights into the biosynthesis and reception of sex pheromones.</title>
        <authorList>
            <person name="Zhao H."/>
        </authorList>
    </citation>
    <scope>NUCLEOTIDE SEQUENCE</scope>
    <source>
        <strain evidence="6">BeijingLab</strain>
        <tissue evidence="6">Pupa</tissue>
    </source>
</reference>
<name>A0AAD8DQI8_MYTSE</name>
<feature type="region of interest" description="Disordered" evidence="5">
    <location>
        <begin position="64"/>
        <end position="102"/>
    </location>
</feature>
<feature type="compositionally biased region" description="Polar residues" evidence="5">
    <location>
        <begin position="68"/>
        <end position="86"/>
    </location>
</feature>
<dbReference type="GO" id="GO:0048598">
    <property type="term" value="P:embryonic morphogenesis"/>
    <property type="evidence" value="ECO:0007669"/>
    <property type="project" value="InterPro"/>
</dbReference>
<dbReference type="AlphaFoldDB" id="A0AAD8DQI8"/>
<dbReference type="GO" id="GO:0072669">
    <property type="term" value="C:tRNA-splicing ligase complex"/>
    <property type="evidence" value="ECO:0007669"/>
    <property type="project" value="InterPro"/>
</dbReference>
<feature type="compositionally biased region" description="Basic and acidic residues" evidence="5">
    <location>
        <begin position="87"/>
        <end position="102"/>
    </location>
</feature>
<dbReference type="EMBL" id="JARGEI010000017">
    <property type="protein sequence ID" value="KAJ8716454.1"/>
    <property type="molecule type" value="Genomic_DNA"/>
</dbReference>
<dbReference type="PANTHER" id="PTHR28359">
    <property type="entry name" value="ASHWIN"/>
    <property type="match status" value="1"/>
</dbReference>
<gene>
    <name evidence="6" type="ORF">PYW07_003081</name>
</gene>
<dbReference type="Proteomes" id="UP001231518">
    <property type="component" value="Chromosome 14"/>
</dbReference>
<organism evidence="6 7">
    <name type="scientific">Mythimna separata</name>
    <name type="common">Oriental armyworm</name>
    <name type="synonym">Pseudaletia separata</name>
    <dbReference type="NCBI Taxonomy" id="271217"/>
    <lineage>
        <taxon>Eukaryota</taxon>
        <taxon>Metazoa</taxon>
        <taxon>Ecdysozoa</taxon>
        <taxon>Arthropoda</taxon>
        <taxon>Hexapoda</taxon>
        <taxon>Insecta</taxon>
        <taxon>Pterygota</taxon>
        <taxon>Neoptera</taxon>
        <taxon>Endopterygota</taxon>
        <taxon>Lepidoptera</taxon>
        <taxon>Glossata</taxon>
        <taxon>Ditrysia</taxon>
        <taxon>Noctuoidea</taxon>
        <taxon>Noctuidae</taxon>
        <taxon>Noctuinae</taxon>
        <taxon>Hadenini</taxon>
        <taxon>Mythimna</taxon>
    </lineage>
</organism>
<evidence type="ECO:0000256" key="1">
    <source>
        <dbReference type="ARBA" id="ARBA00004123"/>
    </source>
</evidence>
<dbReference type="InterPro" id="IPR024887">
    <property type="entry name" value="Ashwin"/>
</dbReference>
<keyword evidence="7" id="KW-1185">Reference proteome</keyword>
<evidence type="ECO:0000313" key="6">
    <source>
        <dbReference type="EMBL" id="KAJ8716454.1"/>
    </source>
</evidence>
<keyword evidence="4" id="KW-0539">Nucleus</keyword>
<evidence type="ECO:0000256" key="3">
    <source>
        <dbReference type="ARBA" id="ARBA00015134"/>
    </source>
</evidence>
<evidence type="ECO:0000256" key="4">
    <source>
        <dbReference type="ARBA" id="ARBA00023242"/>
    </source>
</evidence>